<dbReference type="PANTHER" id="PTHR14679">
    <property type="entry name" value="GEM-ASSOCIATED PROTEIN 7"/>
    <property type="match status" value="1"/>
</dbReference>
<protein>
    <recommendedName>
        <fullName evidence="2">Gem-associated protein 7</fullName>
    </recommendedName>
</protein>
<proteinExistence type="predicted"/>
<dbReference type="GO" id="GO:0000387">
    <property type="term" value="P:spliceosomal snRNP assembly"/>
    <property type="evidence" value="ECO:0007669"/>
    <property type="project" value="TreeGrafter"/>
</dbReference>
<gene>
    <name evidence="1" type="ORF">HAZT_HAZT009498</name>
</gene>
<sequence>MAPGIEIDIRYDDVSLRGNKDNVDPEIQERRAQLRERFLWAITSLTGKPVSVEMMDNLHVSGVLRGVDKDGLMVHVEKLQTPTAVHPWATLRLPDCLSLHFSAT</sequence>
<organism evidence="1">
    <name type="scientific">Hyalella azteca</name>
    <name type="common">Amphipod</name>
    <dbReference type="NCBI Taxonomy" id="294128"/>
    <lineage>
        <taxon>Eukaryota</taxon>
        <taxon>Metazoa</taxon>
        <taxon>Ecdysozoa</taxon>
        <taxon>Arthropoda</taxon>
        <taxon>Crustacea</taxon>
        <taxon>Multicrustacea</taxon>
        <taxon>Malacostraca</taxon>
        <taxon>Eumalacostraca</taxon>
        <taxon>Peracarida</taxon>
        <taxon>Amphipoda</taxon>
        <taxon>Senticaudata</taxon>
        <taxon>Talitrida</taxon>
        <taxon>Talitroidea</taxon>
        <taxon>Hyalellidae</taxon>
        <taxon>Hyalella</taxon>
    </lineage>
</organism>
<reference evidence="1" key="2">
    <citation type="journal article" date="2018" name="Environ. Sci. Technol.">
        <title>The Toxicogenome of Hyalella azteca: A Model for Sediment Ecotoxicology and Evolutionary Toxicology.</title>
        <authorList>
            <person name="Poynton H.C."/>
            <person name="Hasenbein S."/>
            <person name="Benoit J.B."/>
            <person name="Sepulveda M.S."/>
            <person name="Poelchau M.F."/>
            <person name="Hughes D.S.T."/>
            <person name="Murali S.C."/>
            <person name="Chen S."/>
            <person name="Glastad K.M."/>
            <person name="Goodisman M.A.D."/>
            <person name="Werren J.H."/>
            <person name="Vineis J.H."/>
            <person name="Bowen J.L."/>
            <person name="Friedrich M."/>
            <person name="Jones J."/>
            <person name="Robertson H.M."/>
            <person name="Feyereisen R."/>
            <person name="Mechler-Hickson A."/>
            <person name="Mathers N."/>
            <person name="Lee C.E."/>
            <person name="Colbourne J.K."/>
            <person name="Biales A."/>
            <person name="Johnston J.S."/>
            <person name="Wellborn G.A."/>
            <person name="Rosendale A.J."/>
            <person name="Cridge A.G."/>
            <person name="Munoz-Torres M.C."/>
            <person name="Bain P.A."/>
            <person name="Manny A.R."/>
            <person name="Major K.M."/>
            <person name="Lambert F.N."/>
            <person name="Vulpe C.D."/>
            <person name="Tuck P."/>
            <person name="Blalock B.J."/>
            <person name="Lin Y.Y."/>
            <person name="Smith M.E."/>
            <person name="Ochoa-Acuna H."/>
            <person name="Chen M.M."/>
            <person name="Childers C.P."/>
            <person name="Qu J."/>
            <person name="Dugan S."/>
            <person name="Lee S.L."/>
            <person name="Chao H."/>
            <person name="Dinh H."/>
            <person name="Han Y."/>
            <person name="Doddapaneni H."/>
            <person name="Worley K.C."/>
            <person name="Muzny D.M."/>
            <person name="Gibbs R.A."/>
            <person name="Richards S."/>
        </authorList>
    </citation>
    <scope>NUCLEOTIDE SEQUENCE</scope>
    <source>
        <strain evidence="1">HAZT.00-mixed</strain>
        <tissue evidence="1">Whole organism</tissue>
    </source>
</reference>
<dbReference type="Gene3D" id="2.30.30.100">
    <property type="match status" value="1"/>
</dbReference>
<dbReference type="AlphaFoldDB" id="A0A6A0GRK5"/>
<dbReference type="EMBL" id="JQDR03016191">
    <property type="protein sequence ID" value="KAA0185614.1"/>
    <property type="molecule type" value="Genomic_DNA"/>
</dbReference>
<dbReference type="Proteomes" id="UP000711488">
    <property type="component" value="Unassembled WGS sequence"/>
</dbReference>
<comment type="caution">
    <text evidence="1">The sequence shown here is derived from an EMBL/GenBank/DDBJ whole genome shotgun (WGS) entry which is preliminary data.</text>
</comment>
<reference evidence="1" key="1">
    <citation type="submission" date="2014-08" db="EMBL/GenBank/DDBJ databases">
        <authorList>
            <person name="Murali S."/>
            <person name="Richards S."/>
            <person name="Bandaranaike D."/>
            <person name="Bellair M."/>
            <person name="Blankenburg K."/>
            <person name="Chao H."/>
            <person name="Dinh H."/>
            <person name="Doddapaneni H."/>
            <person name="Dugan-Rocha S."/>
            <person name="Elkadiri S."/>
            <person name="Gnanaolivu R."/>
            <person name="Hughes D."/>
            <person name="Lee S."/>
            <person name="Li M."/>
            <person name="Ming W."/>
            <person name="Munidasa M."/>
            <person name="Muniz J."/>
            <person name="Nguyen L."/>
            <person name="Osuji N."/>
            <person name="Pu L.-L."/>
            <person name="Puazo M."/>
            <person name="Skinner E."/>
            <person name="Qu C."/>
            <person name="Quiroz J."/>
            <person name="Raj R."/>
            <person name="Weissenberger G."/>
            <person name="Xin Y."/>
            <person name="Zou X."/>
            <person name="Han Y."/>
            <person name="Worley K."/>
            <person name="Muzny D."/>
            <person name="Gibbs R."/>
        </authorList>
    </citation>
    <scope>NUCLEOTIDE SEQUENCE</scope>
    <source>
        <strain evidence="1">HAZT.00-mixed</strain>
        <tissue evidence="1">Whole organism</tissue>
    </source>
</reference>
<dbReference type="GO" id="GO:0034719">
    <property type="term" value="C:SMN-Sm protein complex"/>
    <property type="evidence" value="ECO:0007669"/>
    <property type="project" value="InterPro"/>
</dbReference>
<dbReference type="InterPro" id="IPR020338">
    <property type="entry name" value="SMN_gemin7"/>
</dbReference>
<reference evidence="1" key="3">
    <citation type="submission" date="2019-06" db="EMBL/GenBank/DDBJ databases">
        <authorList>
            <person name="Poynton C."/>
            <person name="Hasenbein S."/>
            <person name="Benoit J.B."/>
            <person name="Sepulveda M.S."/>
            <person name="Poelchau M.F."/>
            <person name="Murali S.C."/>
            <person name="Chen S."/>
            <person name="Glastad K.M."/>
            <person name="Werren J.H."/>
            <person name="Vineis J.H."/>
            <person name="Bowen J.L."/>
            <person name="Friedrich M."/>
            <person name="Jones J."/>
            <person name="Robertson H.M."/>
            <person name="Feyereisen R."/>
            <person name="Mechler-Hickson A."/>
            <person name="Mathers N."/>
            <person name="Lee C.E."/>
            <person name="Colbourne J.K."/>
            <person name="Biales A."/>
            <person name="Johnston J.S."/>
            <person name="Wellborn G.A."/>
            <person name="Rosendale A.J."/>
            <person name="Cridge A.G."/>
            <person name="Munoz-Torres M.C."/>
            <person name="Bain P.A."/>
            <person name="Manny A.R."/>
            <person name="Major K.M."/>
            <person name="Lambert F.N."/>
            <person name="Vulpe C.D."/>
            <person name="Tuck P."/>
            <person name="Blalock B.J."/>
            <person name="Lin Y.-Y."/>
            <person name="Smith M.E."/>
            <person name="Ochoa-Acuna H."/>
            <person name="Chen M.-J.M."/>
            <person name="Childers C.P."/>
            <person name="Qu J."/>
            <person name="Dugan S."/>
            <person name="Lee S.L."/>
            <person name="Chao H."/>
            <person name="Dinh H."/>
            <person name="Han Y."/>
            <person name="Doddapaneni H."/>
            <person name="Worley K.C."/>
            <person name="Muzny D.M."/>
            <person name="Gibbs R.A."/>
            <person name="Richards S."/>
        </authorList>
    </citation>
    <scope>NUCLEOTIDE SEQUENCE</scope>
    <source>
        <strain evidence="1">HAZT.00-mixed</strain>
        <tissue evidence="1">Whole organism</tissue>
    </source>
</reference>
<evidence type="ECO:0008006" key="2">
    <source>
        <dbReference type="Google" id="ProtNLM"/>
    </source>
</evidence>
<accession>A0A6A0GRK5</accession>
<evidence type="ECO:0000313" key="1">
    <source>
        <dbReference type="EMBL" id="KAA0185614.1"/>
    </source>
</evidence>
<dbReference type="Pfam" id="PF11095">
    <property type="entry name" value="Gemin7"/>
    <property type="match status" value="1"/>
</dbReference>
<dbReference type="PANTHER" id="PTHR14679:SF1">
    <property type="entry name" value="GEM-ASSOCIATED PROTEIN 7"/>
    <property type="match status" value="1"/>
</dbReference>
<name>A0A6A0GRK5_HYAAZ</name>